<dbReference type="Proteomes" id="UP001189429">
    <property type="component" value="Unassembled WGS sequence"/>
</dbReference>
<comment type="caution">
    <text evidence="1">The sequence shown here is derived from an EMBL/GenBank/DDBJ whole genome shotgun (WGS) entry which is preliminary data.</text>
</comment>
<sequence length="399" mass="43219">MDETLPLITVAPWLERRGSSWGKTNTCLASVGACLALCFWASCYTVVSTGDLHKENKLRALQGNQALISSQEAVARVILVNACEGMGTFPTTLAQFLNLTSSSGQIGVMPCAKDGRVVSCTENVSDPLPLSEYYEMSGWNLDAFSPAKGDLHPEMVFCMKSLGSGFGCDELALPGPRSLSAWRQATANATHVGILSLRKNFLEALHVAPIYFNFSSAREAEVADILEQNELAPALPGKGITGNYVVYHWRSEALSQINYSFCAERLVQHAHAHAPNLQKVLVSDLPFNTSALPALWDTNAAKRIGANPGVIAARNVLSDAGFTKVEFIAPAAGYDLRYRDLGHVSIWDTIIARGGSTLAVCTDPACEPCYRRTSSFGKQLVQHYIMHHGDAAVVHTSWM</sequence>
<accession>A0ABN9VZI8</accession>
<keyword evidence="2" id="KW-1185">Reference proteome</keyword>
<organism evidence="1 2">
    <name type="scientific">Prorocentrum cordatum</name>
    <dbReference type="NCBI Taxonomy" id="2364126"/>
    <lineage>
        <taxon>Eukaryota</taxon>
        <taxon>Sar</taxon>
        <taxon>Alveolata</taxon>
        <taxon>Dinophyceae</taxon>
        <taxon>Prorocentrales</taxon>
        <taxon>Prorocentraceae</taxon>
        <taxon>Prorocentrum</taxon>
    </lineage>
</organism>
<dbReference type="EMBL" id="CAUYUJ010017766">
    <property type="protein sequence ID" value="CAK0877711.1"/>
    <property type="molecule type" value="Genomic_DNA"/>
</dbReference>
<gene>
    <name evidence="1" type="ORF">PCOR1329_LOCUS61689</name>
</gene>
<protein>
    <recommendedName>
        <fullName evidence="3">Peptide-O-fucosyltransferase</fullName>
    </recommendedName>
</protein>
<evidence type="ECO:0008006" key="3">
    <source>
        <dbReference type="Google" id="ProtNLM"/>
    </source>
</evidence>
<name>A0ABN9VZI8_9DINO</name>
<evidence type="ECO:0000313" key="2">
    <source>
        <dbReference type="Proteomes" id="UP001189429"/>
    </source>
</evidence>
<evidence type="ECO:0000313" key="1">
    <source>
        <dbReference type="EMBL" id="CAK0877711.1"/>
    </source>
</evidence>
<reference evidence="1" key="1">
    <citation type="submission" date="2023-10" db="EMBL/GenBank/DDBJ databases">
        <authorList>
            <person name="Chen Y."/>
            <person name="Shah S."/>
            <person name="Dougan E. K."/>
            <person name="Thang M."/>
            <person name="Chan C."/>
        </authorList>
    </citation>
    <scope>NUCLEOTIDE SEQUENCE [LARGE SCALE GENOMIC DNA]</scope>
</reference>
<proteinExistence type="predicted"/>